<sequence>MVTWRLPLGVWLELAGGAGRAVVGGGMCVLFSAIARAADVYWMRCALGAAIAPPGPRVTGQVNERSSQELVHFVERASDALRSLVGVLIHV</sequence>
<dbReference type="AlphaFoldDB" id="A0ABD3FCQ0"/>
<accession>A0ABD3FCQ0</accession>
<organism evidence="1 2">
    <name type="scientific">Phytophthora oleae</name>
    <dbReference type="NCBI Taxonomy" id="2107226"/>
    <lineage>
        <taxon>Eukaryota</taxon>
        <taxon>Sar</taxon>
        <taxon>Stramenopiles</taxon>
        <taxon>Oomycota</taxon>
        <taxon>Peronosporomycetes</taxon>
        <taxon>Peronosporales</taxon>
        <taxon>Peronosporaceae</taxon>
        <taxon>Phytophthora</taxon>
    </lineage>
</organism>
<protein>
    <recommendedName>
        <fullName evidence="3">Secreted protein</fullName>
    </recommendedName>
</protein>
<dbReference type="Proteomes" id="UP001632037">
    <property type="component" value="Unassembled WGS sequence"/>
</dbReference>
<name>A0ABD3FCQ0_9STRA</name>
<dbReference type="EMBL" id="JBIMZQ010000026">
    <property type="protein sequence ID" value="KAL3663710.1"/>
    <property type="molecule type" value="Genomic_DNA"/>
</dbReference>
<comment type="caution">
    <text evidence="1">The sequence shown here is derived from an EMBL/GenBank/DDBJ whole genome shotgun (WGS) entry which is preliminary data.</text>
</comment>
<proteinExistence type="predicted"/>
<keyword evidence="2" id="KW-1185">Reference proteome</keyword>
<evidence type="ECO:0000313" key="1">
    <source>
        <dbReference type="EMBL" id="KAL3663710.1"/>
    </source>
</evidence>
<evidence type="ECO:0008006" key="3">
    <source>
        <dbReference type="Google" id="ProtNLM"/>
    </source>
</evidence>
<gene>
    <name evidence="1" type="ORF">V7S43_011125</name>
</gene>
<evidence type="ECO:0000313" key="2">
    <source>
        <dbReference type="Proteomes" id="UP001632037"/>
    </source>
</evidence>
<reference evidence="1 2" key="1">
    <citation type="submission" date="2024-09" db="EMBL/GenBank/DDBJ databases">
        <title>Genome sequencing and assembly of Phytophthora oleae, isolate VK10A, causative agent of rot of olive drupes.</title>
        <authorList>
            <person name="Conti Taguali S."/>
            <person name="Riolo M."/>
            <person name="La Spada F."/>
            <person name="Cacciola S.O."/>
            <person name="Dionisio G."/>
        </authorList>
    </citation>
    <scope>NUCLEOTIDE SEQUENCE [LARGE SCALE GENOMIC DNA]</scope>
    <source>
        <strain evidence="1 2">VK10A</strain>
    </source>
</reference>